<accession>A0ABD2W141</accession>
<feature type="region of interest" description="Disordered" evidence="1">
    <location>
        <begin position="1135"/>
        <end position="1208"/>
    </location>
</feature>
<proteinExistence type="predicted"/>
<feature type="region of interest" description="Disordered" evidence="1">
    <location>
        <begin position="662"/>
        <end position="684"/>
    </location>
</feature>
<feature type="region of interest" description="Disordered" evidence="1">
    <location>
        <begin position="1403"/>
        <end position="1478"/>
    </location>
</feature>
<feature type="compositionally biased region" description="Low complexity" evidence="1">
    <location>
        <begin position="276"/>
        <end position="285"/>
    </location>
</feature>
<feature type="compositionally biased region" description="Basic and acidic residues" evidence="1">
    <location>
        <begin position="963"/>
        <end position="977"/>
    </location>
</feature>
<feature type="compositionally biased region" description="Polar residues" evidence="1">
    <location>
        <begin position="286"/>
        <end position="297"/>
    </location>
</feature>
<feature type="compositionally biased region" description="Acidic residues" evidence="1">
    <location>
        <begin position="327"/>
        <end position="365"/>
    </location>
</feature>
<feature type="compositionally biased region" description="Low complexity" evidence="1">
    <location>
        <begin position="228"/>
        <end position="242"/>
    </location>
</feature>
<feature type="compositionally biased region" description="Low complexity" evidence="1">
    <location>
        <begin position="429"/>
        <end position="441"/>
    </location>
</feature>
<feature type="region of interest" description="Disordered" evidence="1">
    <location>
        <begin position="538"/>
        <end position="559"/>
    </location>
</feature>
<feature type="compositionally biased region" description="Polar residues" evidence="1">
    <location>
        <begin position="206"/>
        <end position="215"/>
    </location>
</feature>
<feature type="region of interest" description="Disordered" evidence="1">
    <location>
        <begin position="1241"/>
        <end position="1283"/>
    </location>
</feature>
<sequence length="1478" mass="161336">MIYVPRGDDVQRSIELLDKVLSEYDEHESIESGGGIEGGGGGVGGSSVVVISSGGGVGVTAATCTSTAQTTTSAADSNSNSSSTEPSIGLTPDDESPSLGHQSEDDGYMSMNGRKAKMALVALRPVPDCPESQDQNGTPAQEFPPPPEEAERIISTLLPMVSPGNSTKRSDQKQQQRQQQQRQNGGSGSQKQWIAHGLDDPKRSGQAVTTQTTLPKTRHQRPYGWENGVGYTGPNGPNNGGNAEPFHLAEPPSPPSKFASLPLDGKLSFNWAQARQQQQQQQQQQNNSSLSTPQEHQNNTTDSSSSNKRRRDSSEDGLEDLRQSSEDGLDEEDEENNDDDEEAEDEREDDDDDDDDDDDVEDEDESNRPSPEKERASSVHNNHHLHHHHHHHHHISRRPPRQNEIIKSNSVEDHLLMNNHLESRVSDAGSNNGCTNNGSSSRSEHHYQQRYHHHQPQHQSQQQSHHHNHNHQQQQQQHHHHHHASSTHRSASSTASAHHSARSRCRNNSDSSDGGVSGHGVGGGGSIGVVGRSCYSRANSESESRSSMPRSTSASVERFSMRANCDSSDFSRANSMSNERFHSDFSLARASVASSNDRVSVPTSEPFSMRNLDFVPFSLGRSESSERCFSGLAASDRYSEGRCSEVFSTRCSEFSTRNSTDFRTQSEEEHFSDDSLEELLPPPPAVSKRHSIAWELTLDDEPVYIPGSTKVVGRRRRKSSDVSSVGSASKLRDFDDWQDPRVSTTDDDLISPYSDSSCNDLDQIRPQDLSKHGTYVIRKGRKRERKQLPPPSSNKSPSKSIDDDDYDDERQNGTHGIAEVRRYSNTFDNLKSLLKESSNHFDVTCSPPSEFANQTSSQPDLLHMVLDDPADDKRRSVIHVEPSAPMEEAAAAVVAAIEAKVEKKTLEEVASDRGGAADQVKITSFAERPSECNGITIMNLEPPKAVDDLPQTTNAQHSLYEPKQLDEKSAKEAISENRRQIDLMNEALKELDSAESEAVAAVAAAAATNSGSRRHWRSNGSKRNSFDGEGVSANGIGSCERRRADYDSSRRRQLQQPPPPPPHAIDVTDAVSAGGAGKSASIERASVERRRLNGRTRELDLHKNDTKQIENVIDAILEDSKKPDFQVSVEVLEFPPLPPSPVEEADEESSDVGGSGGCNGTSSSATRDTTPKVPKVPPHANRTMEYRPRVPPHRGISLDSSKEHHTTSLNTRSMDAGYARGRRTAASIANARREVPVERRTLPTDLPGPSSRRHRPFTKRLSPSTEACTPGGSGSVVQSGSVVGTTSSANGGVGVMQTSCSLPETPVFARGSDIPRTPQHANNIGAPTTQPRRAAPGWYAPTTGTGTGYRRNNPGLEQAIIGTELLRLAGGPGRGWYPTRKSNQPRPASIEHLERLNATYDSRMSAGTEPRKPLTLPTNITPNKYFGQSKHNTSTSTTREALRRVTSLLIKKGGGSKEGKNGKDSLSPSGPYASEYKF</sequence>
<feature type="compositionally biased region" description="Polar residues" evidence="1">
    <location>
        <begin position="1319"/>
        <end position="1331"/>
    </location>
</feature>
<comment type="caution">
    <text evidence="2">The sequence shown here is derived from an EMBL/GenBank/DDBJ whole genome shotgun (WGS) entry which is preliminary data.</text>
</comment>
<feature type="region of interest" description="Disordered" evidence="1">
    <location>
        <begin position="1007"/>
        <end position="1089"/>
    </location>
</feature>
<feature type="compositionally biased region" description="Gly residues" evidence="1">
    <location>
        <begin position="32"/>
        <end position="45"/>
    </location>
</feature>
<feature type="compositionally biased region" description="Basic and acidic residues" evidence="1">
    <location>
        <begin position="664"/>
        <end position="673"/>
    </location>
</feature>
<keyword evidence="3" id="KW-1185">Reference proteome</keyword>
<evidence type="ECO:0000256" key="1">
    <source>
        <dbReference type="SAM" id="MobiDB-lite"/>
    </source>
</evidence>
<feature type="region of interest" description="Disordered" evidence="1">
    <location>
        <begin position="1312"/>
        <end position="1338"/>
    </location>
</feature>
<feature type="region of interest" description="Disordered" evidence="1">
    <location>
        <begin position="25"/>
        <end position="46"/>
    </location>
</feature>
<dbReference type="EMBL" id="JBJJXI010000146">
    <property type="protein sequence ID" value="KAL3386642.1"/>
    <property type="molecule type" value="Genomic_DNA"/>
</dbReference>
<name>A0ABD2W141_9HYME</name>
<feature type="compositionally biased region" description="Low complexity" evidence="1">
    <location>
        <begin position="66"/>
        <end position="84"/>
    </location>
</feature>
<feature type="region of interest" description="Disordered" evidence="1">
    <location>
        <begin position="737"/>
        <end position="820"/>
    </location>
</feature>
<feature type="region of interest" description="Disordered" evidence="1">
    <location>
        <begin position="958"/>
        <end position="977"/>
    </location>
</feature>
<evidence type="ECO:0000313" key="2">
    <source>
        <dbReference type="EMBL" id="KAL3386642.1"/>
    </source>
</evidence>
<feature type="compositionally biased region" description="Basic residues" evidence="1">
    <location>
        <begin position="477"/>
        <end position="486"/>
    </location>
</feature>
<feature type="compositionally biased region" description="Basic and acidic residues" evidence="1">
    <location>
        <begin position="366"/>
        <end position="377"/>
    </location>
</feature>
<dbReference type="Proteomes" id="UP001627154">
    <property type="component" value="Unassembled WGS sequence"/>
</dbReference>
<feature type="compositionally biased region" description="Low complexity" evidence="1">
    <location>
        <begin position="175"/>
        <end position="192"/>
    </location>
</feature>
<feature type="region of interest" description="Disordered" evidence="1">
    <location>
        <begin position="423"/>
        <end position="526"/>
    </location>
</feature>
<feature type="region of interest" description="Disordered" evidence="1">
    <location>
        <begin position="124"/>
        <end position="379"/>
    </location>
</feature>
<feature type="compositionally biased region" description="Basic and acidic residues" evidence="1">
    <location>
        <begin position="762"/>
        <end position="771"/>
    </location>
</feature>
<feature type="compositionally biased region" description="Low complexity" evidence="1">
    <location>
        <begin position="487"/>
        <end position="498"/>
    </location>
</feature>
<organism evidence="2 3">
    <name type="scientific">Trichogramma kaykai</name>
    <dbReference type="NCBI Taxonomy" id="54128"/>
    <lineage>
        <taxon>Eukaryota</taxon>
        <taxon>Metazoa</taxon>
        <taxon>Ecdysozoa</taxon>
        <taxon>Arthropoda</taxon>
        <taxon>Hexapoda</taxon>
        <taxon>Insecta</taxon>
        <taxon>Pterygota</taxon>
        <taxon>Neoptera</taxon>
        <taxon>Endopterygota</taxon>
        <taxon>Hymenoptera</taxon>
        <taxon>Apocrita</taxon>
        <taxon>Proctotrupomorpha</taxon>
        <taxon>Chalcidoidea</taxon>
        <taxon>Trichogrammatidae</taxon>
        <taxon>Trichogramma</taxon>
    </lineage>
</organism>
<protein>
    <submittedName>
        <fullName evidence="2">Uncharacterized protein</fullName>
    </submittedName>
</protein>
<feature type="compositionally biased region" description="Polar residues" evidence="1">
    <location>
        <begin position="1429"/>
        <end position="1439"/>
    </location>
</feature>
<reference evidence="2 3" key="1">
    <citation type="journal article" date="2024" name="bioRxiv">
        <title>A reference genome for Trichogramma kaykai: A tiny desert-dwelling parasitoid wasp with competing sex-ratio distorters.</title>
        <authorList>
            <person name="Culotta J."/>
            <person name="Lindsey A.R."/>
        </authorList>
    </citation>
    <scope>NUCLEOTIDE SEQUENCE [LARGE SCALE GENOMIC DNA]</scope>
    <source>
        <strain evidence="2 3">KSX58</strain>
    </source>
</reference>
<gene>
    <name evidence="2" type="ORF">TKK_018124</name>
</gene>
<feature type="region of interest" description="Disordered" evidence="1">
    <location>
        <begin position="66"/>
        <end position="110"/>
    </location>
</feature>
<feature type="compositionally biased region" description="Basic and acidic residues" evidence="1">
    <location>
        <begin position="1039"/>
        <end position="1050"/>
    </location>
</feature>
<feature type="compositionally biased region" description="Low complexity" evidence="1">
    <location>
        <begin position="538"/>
        <end position="555"/>
    </location>
</feature>
<evidence type="ECO:0000313" key="3">
    <source>
        <dbReference type="Proteomes" id="UP001627154"/>
    </source>
</evidence>
<feature type="compositionally biased region" description="Gly residues" evidence="1">
    <location>
        <begin position="515"/>
        <end position="526"/>
    </location>
</feature>